<accession>A0ABD3RLJ2</accession>
<dbReference type="Gene3D" id="3.40.190.80">
    <property type="match status" value="1"/>
</dbReference>
<protein>
    <recommendedName>
        <fullName evidence="3">Inositol polyphosphate 1-phosphatase</fullName>
    </recommendedName>
</protein>
<organism evidence="1 2">
    <name type="scientific">Cyclostephanos tholiformis</name>
    <dbReference type="NCBI Taxonomy" id="382380"/>
    <lineage>
        <taxon>Eukaryota</taxon>
        <taxon>Sar</taxon>
        <taxon>Stramenopiles</taxon>
        <taxon>Ochrophyta</taxon>
        <taxon>Bacillariophyta</taxon>
        <taxon>Coscinodiscophyceae</taxon>
        <taxon>Thalassiosirophycidae</taxon>
        <taxon>Stephanodiscales</taxon>
        <taxon>Stephanodiscaceae</taxon>
        <taxon>Cyclostephanos</taxon>
    </lineage>
</organism>
<comment type="caution">
    <text evidence="1">The sequence shown here is derived from an EMBL/GenBank/DDBJ whole genome shotgun (WGS) entry which is preliminary data.</text>
</comment>
<dbReference type="SUPFAM" id="SSF56655">
    <property type="entry name" value="Carbohydrate phosphatase"/>
    <property type="match status" value="1"/>
</dbReference>
<gene>
    <name evidence="1" type="ORF">ACHAXA_009851</name>
</gene>
<feature type="non-terminal residue" evidence="1">
    <location>
        <position position="1"/>
    </location>
</feature>
<proteinExistence type="predicted"/>
<evidence type="ECO:0008006" key="3">
    <source>
        <dbReference type="Google" id="ProtNLM"/>
    </source>
</evidence>
<dbReference type="EMBL" id="JALLPB020000513">
    <property type="protein sequence ID" value="KAL3808410.1"/>
    <property type="molecule type" value="Genomic_DNA"/>
</dbReference>
<evidence type="ECO:0000313" key="2">
    <source>
        <dbReference type="Proteomes" id="UP001530377"/>
    </source>
</evidence>
<name>A0ABD3RLJ2_9STRA</name>
<sequence length="341" mass="37059">VQAVASPTSRLQKFAPENAALDVSPSDTSSESRATITINVALSRGDGSETFFSNTIKKTITREKMQIITLSTFMAVTIFRTDRFSPPFPMASRSTLGGALQMASDKPLTELCKITKEACEAVATMPNELYSQLKIGTGTSDTAAFKSDATFFTIATPYTVDFLVVLEEFEELVCSTLEKIKALLMTGNMVTILLGYNDEKGVLQAEIVYRPLTEPHYWASGTKSEGFKDGVLDTPKVINLKGLLITNGKVSPFIKSTIENSGMNMVLSLASGNSVLMLIEGRACAYIRDTGGFAKWDTSGPQAVLYAHGGAMAKLPEFLNDKSMVSYTHLKTKLNLDFCKK</sequence>
<feature type="non-terminal residue" evidence="1">
    <location>
        <position position="341"/>
    </location>
</feature>
<dbReference type="AlphaFoldDB" id="A0ABD3RLJ2"/>
<evidence type="ECO:0000313" key="1">
    <source>
        <dbReference type="EMBL" id="KAL3808410.1"/>
    </source>
</evidence>
<keyword evidence="2" id="KW-1185">Reference proteome</keyword>
<dbReference type="Proteomes" id="UP001530377">
    <property type="component" value="Unassembled WGS sequence"/>
</dbReference>
<reference evidence="1 2" key="1">
    <citation type="submission" date="2024-10" db="EMBL/GenBank/DDBJ databases">
        <title>Updated reference genomes for cyclostephanoid diatoms.</title>
        <authorList>
            <person name="Roberts W.R."/>
            <person name="Alverson A.J."/>
        </authorList>
    </citation>
    <scope>NUCLEOTIDE SEQUENCE [LARGE SCALE GENOMIC DNA]</scope>
    <source>
        <strain evidence="1 2">AJA228-03</strain>
    </source>
</reference>